<evidence type="ECO:0000313" key="11">
    <source>
        <dbReference type="Proteomes" id="UP000005010"/>
    </source>
</evidence>
<feature type="binding site" evidence="7">
    <location>
        <position position="127"/>
    </location>
    <ligand>
        <name>Fe cation</name>
        <dbReference type="ChEBI" id="CHEBI:24875"/>
        <label>1</label>
    </ligand>
</feature>
<comment type="catalytic activity">
    <reaction evidence="8">
        <text>4 Fe(2+) + O2 + 6 H2O = 4 iron(III) oxide-hydroxide + 12 H(+)</text>
        <dbReference type="Rhea" id="RHEA:11972"/>
        <dbReference type="ChEBI" id="CHEBI:15377"/>
        <dbReference type="ChEBI" id="CHEBI:15378"/>
        <dbReference type="ChEBI" id="CHEBI:15379"/>
        <dbReference type="ChEBI" id="CHEBI:29033"/>
        <dbReference type="ChEBI" id="CHEBI:78619"/>
        <dbReference type="EC" id="1.16.3.2"/>
    </reaction>
</comment>
<dbReference type="GO" id="GO:0004322">
    <property type="term" value="F:ferroxidase activity"/>
    <property type="evidence" value="ECO:0007669"/>
    <property type="project" value="TreeGrafter"/>
</dbReference>
<evidence type="ECO:0000259" key="9">
    <source>
        <dbReference type="PROSITE" id="PS50905"/>
    </source>
</evidence>
<dbReference type="EMBL" id="CP003479">
    <property type="protein sequence ID" value="AFI04788.1"/>
    <property type="molecule type" value="Genomic_DNA"/>
</dbReference>
<sequence length="167" mass="19350">MLSNDTIKLLNEQVNKEMNASNLYMSMSSWCYTHSLDGAGLFLFDHAAEEYEHAKKLIVFLNENNVPVQLNKIEAPEHKFENLAQVFQKAYKHEQHISESISNIVDHALKDKDYATFNFLQWYVAEQHEEEVLFKDILDKVELIGNESHGLYLADQYIKGIASKRKA</sequence>
<evidence type="ECO:0000256" key="8">
    <source>
        <dbReference type="RuleBase" id="RU361145"/>
    </source>
</evidence>
<protein>
    <recommendedName>
        <fullName evidence="8">Ferritin</fullName>
        <ecNumber evidence="8">1.16.3.2</ecNumber>
    </recommendedName>
</protein>
<dbReference type="InterPro" id="IPR009078">
    <property type="entry name" value="Ferritin-like_SF"/>
</dbReference>
<dbReference type="SUPFAM" id="SSF47240">
    <property type="entry name" value="Ferritin-like"/>
    <property type="match status" value="1"/>
</dbReference>
<dbReference type="GO" id="GO:0008198">
    <property type="term" value="F:ferrous iron binding"/>
    <property type="evidence" value="ECO:0007669"/>
    <property type="project" value="TreeGrafter"/>
</dbReference>
<feature type="binding site" evidence="7">
    <location>
        <position position="50"/>
    </location>
    <ligand>
        <name>Fe cation</name>
        <dbReference type="ChEBI" id="CHEBI:24875"/>
        <label>1</label>
    </ligand>
</feature>
<dbReference type="PANTHER" id="PTHR11431">
    <property type="entry name" value="FERRITIN"/>
    <property type="match status" value="1"/>
</dbReference>
<evidence type="ECO:0000256" key="1">
    <source>
        <dbReference type="ARBA" id="ARBA00004496"/>
    </source>
</evidence>
<dbReference type="GO" id="GO:0005829">
    <property type="term" value="C:cytosol"/>
    <property type="evidence" value="ECO:0007669"/>
    <property type="project" value="TreeGrafter"/>
</dbReference>
<feature type="binding site" evidence="7">
    <location>
        <position position="94"/>
    </location>
    <ligand>
        <name>Fe cation</name>
        <dbReference type="ChEBI" id="CHEBI:24875"/>
        <label>1</label>
    </ligand>
</feature>
<dbReference type="KEGG" id="hce:HCW_07650"/>
<evidence type="ECO:0000313" key="10">
    <source>
        <dbReference type="EMBL" id="AFI04788.1"/>
    </source>
</evidence>
<comment type="function">
    <text evidence="8">Iron-storage protein.</text>
</comment>
<keyword evidence="11" id="KW-1185">Reference proteome</keyword>
<evidence type="ECO:0000256" key="7">
    <source>
        <dbReference type="PIRSR" id="PIRSR601519-1"/>
    </source>
</evidence>
<dbReference type="AlphaFoldDB" id="I0EPB9"/>
<dbReference type="Gene3D" id="1.20.1260.10">
    <property type="match status" value="1"/>
</dbReference>
<dbReference type="STRING" id="182217.HCW_07650"/>
<feature type="binding site" evidence="7">
    <location>
        <position position="17"/>
    </location>
    <ligand>
        <name>Fe cation</name>
        <dbReference type="ChEBI" id="CHEBI:24875"/>
        <label>1</label>
    </ligand>
</feature>
<proteinExistence type="inferred from homology"/>
<dbReference type="GO" id="GO:0042802">
    <property type="term" value="F:identical protein binding"/>
    <property type="evidence" value="ECO:0007669"/>
    <property type="project" value="UniProtKB-ARBA"/>
</dbReference>
<dbReference type="InterPro" id="IPR001519">
    <property type="entry name" value="Ferritin"/>
</dbReference>
<dbReference type="Pfam" id="PF00210">
    <property type="entry name" value="Ferritin"/>
    <property type="match status" value="1"/>
</dbReference>
<gene>
    <name evidence="10" type="ordered locus">HCW_07650</name>
</gene>
<dbReference type="CDD" id="cd01055">
    <property type="entry name" value="Nonheme_Ferritin"/>
    <property type="match status" value="1"/>
</dbReference>
<dbReference type="PATRIC" id="fig|182217.3.peg.1622"/>
<dbReference type="InterPro" id="IPR008331">
    <property type="entry name" value="Ferritin_DPS_dom"/>
</dbReference>
<dbReference type="RefSeq" id="WP_014661655.1">
    <property type="nucleotide sequence ID" value="NC_017737.1"/>
</dbReference>
<evidence type="ECO:0000256" key="2">
    <source>
        <dbReference type="ARBA" id="ARBA00006950"/>
    </source>
</evidence>
<dbReference type="GO" id="GO:0006826">
    <property type="term" value="P:iron ion transport"/>
    <property type="evidence" value="ECO:0007669"/>
    <property type="project" value="InterPro"/>
</dbReference>
<dbReference type="InterPro" id="IPR041719">
    <property type="entry name" value="Ferritin_prok"/>
</dbReference>
<dbReference type="FunFam" id="1.20.1260.10:FF:000001">
    <property type="entry name" value="Non-heme ferritin"/>
    <property type="match status" value="1"/>
</dbReference>
<feature type="domain" description="Ferritin-like diiron" evidence="9">
    <location>
        <begin position="1"/>
        <end position="145"/>
    </location>
</feature>
<dbReference type="PROSITE" id="PS50905">
    <property type="entry name" value="FERRITIN_LIKE"/>
    <property type="match status" value="1"/>
</dbReference>
<comment type="subcellular location">
    <subcellularLocation>
        <location evidence="1 8">Cytoplasm</location>
    </subcellularLocation>
</comment>
<comment type="similarity">
    <text evidence="2 8">Belongs to the ferritin family. Prokaryotic subfamily.</text>
</comment>
<feature type="binding site" evidence="7">
    <location>
        <position position="53"/>
    </location>
    <ligand>
        <name>Fe cation</name>
        <dbReference type="ChEBI" id="CHEBI:24875"/>
        <label>1</label>
    </ligand>
</feature>
<keyword evidence="8" id="KW-0963">Cytoplasm</keyword>
<dbReference type="InterPro" id="IPR009040">
    <property type="entry name" value="Ferritin-like_diiron"/>
</dbReference>
<reference evidence="11" key="1">
    <citation type="submission" date="2012-04" db="EMBL/GenBank/DDBJ databases">
        <title>Complete genome sequence of Helicobacter cetorum strain MIT 00-7128.</title>
        <authorList>
            <person name="Kersulyte D."/>
            <person name="Berg D.E."/>
        </authorList>
    </citation>
    <scope>NUCLEOTIDE SEQUENCE [LARGE SCALE GENOMIC DNA]</scope>
    <source>
        <strain evidence="11">MIT 00-7128</strain>
    </source>
</reference>
<keyword evidence="3 8" id="KW-0409">Iron storage</keyword>
<dbReference type="GO" id="GO:0008199">
    <property type="term" value="F:ferric iron binding"/>
    <property type="evidence" value="ECO:0007669"/>
    <property type="project" value="InterPro"/>
</dbReference>
<evidence type="ECO:0000256" key="4">
    <source>
        <dbReference type="ARBA" id="ARBA00022723"/>
    </source>
</evidence>
<organism evidence="10 11">
    <name type="scientific">Helicobacter cetorum (strain ATCC BAA-429 / MIT 00-7128)</name>
    <dbReference type="NCBI Taxonomy" id="182217"/>
    <lineage>
        <taxon>Bacteria</taxon>
        <taxon>Pseudomonadati</taxon>
        <taxon>Campylobacterota</taxon>
        <taxon>Epsilonproteobacteria</taxon>
        <taxon>Campylobacterales</taxon>
        <taxon>Helicobacteraceae</taxon>
        <taxon>Helicobacter</taxon>
    </lineage>
</organism>
<dbReference type="HOGENOM" id="CLU_065681_1_0_7"/>
<dbReference type="PANTHER" id="PTHR11431:SF127">
    <property type="entry name" value="BACTERIAL NON-HEME FERRITIN"/>
    <property type="match status" value="1"/>
</dbReference>
<dbReference type="Proteomes" id="UP000005010">
    <property type="component" value="Chromosome"/>
</dbReference>
<evidence type="ECO:0000256" key="6">
    <source>
        <dbReference type="ARBA" id="ARBA00023004"/>
    </source>
</evidence>
<accession>I0EPB9</accession>
<name>I0EPB9_HELC0</name>
<dbReference type="GO" id="GO:0006879">
    <property type="term" value="P:intracellular iron ion homeostasis"/>
    <property type="evidence" value="ECO:0007669"/>
    <property type="project" value="UniProtKB-KW"/>
</dbReference>
<keyword evidence="4 7" id="KW-0479">Metal-binding</keyword>
<dbReference type="EC" id="1.16.3.2" evidence="8"/>
<dbReference type="InterPro" id="IPR012347">
    <property type="entry name" value="Ferritin-like"/>
</dbReference>
<keyword evidence="5" id="KW-0560">Oxidoreductase</keyword>
<keyword evidence="6 7" id="KW-0408">Iron</keyword>
<dbReference type="eggNOG" id="COG1528">
    <property type="taxonomic scope" value="Bacteria"/>
</dbReference>
<evidence type="ECO:0000256" key="3">
    <source>
        <dbReference type="ARBA" id="ARBA00022434"/>
    </source>
</evidence>
<evidence type="ECO:0000256" key="5">
    <source>
        <dbReference type="ARBA" id="ARBA00023002"/>
    </source>
</evidence>